<dbReference type="PANTHER" id="PTHR24291:SF203">
    <property type="entry name" value="CYTOCHROME P450 4D1-RELATED"/>
    <property type="match status" value="1"/>
</dbReference>
<evidence type="ECO:0000256" key="9">
    <source>
        <dbReference type="ARBA" id="ARBA00023002"/>
    </source>
</evidence>
<protein>
    <recommendedName>
        <fullName evidence="17">Cytochrome P450</fullName>
    </recommendedName>
</protein>
<dbReference type="Gene3D" id="1.10.630.10">
    <property type="entry name" value="Cytochrome P450"/>
    <property type="match status" value="1"/>
</dbReference>
<dbReference type="Pfam" id="PF00067">
    <property type="entry name" value="p450"/>
    <property type="match status" value="1"/>
</dbReference>
<reference evidence="15" key="1">
    <citation type="submission" date="2022-03" db="EMBL/GenBank/DDBJ databases">
        <authorList>
            <person name="Tunstrom K."/>
        </authorList>
    </citation>
    <scope>NUCLEOTIDE SEQUENCE</scope>
</reference>
<dbReference type="GO" id="GO:0005506">
    <property type="term" value="F:iron ion binding"/>
    <property type="evidence" value="ECO:0007669"/>
    <property type="project" value="InterPro"/>
</dbReference>
<dbReference type="FunFam" id="1.10.630.10:FF:000182">
    <property type="entry name" value="Cytochrome P450 3A4"/>
    <property type="match status" value="1"/>
</dbReference>
<keyword evidence="9 13" id="KW-0560">Oxidoreductase</keyword>
<keyword evidence="10 12" id="KW-0408">Iron</keyword>
<dbReference type="PRINTS" id="PR00385">
    <property type="entry name" value="P450"/>
</dbReference>
<dbReference type="InterPro" id="IPR017972">
    <property type="entry name" value="Cyt_P450_CS"/>
</dbReference>
<evidence type="ECO:0000256" key="5">
    <source>
        <dbReference type="ARBA" id="ARBA00022617"/>
    </source>
</evidence>
<dbReference type="AlphaFoldDB" id="A0AAU9U214"/>
<dbReference type="GO" id="GO:0005789">
    <property type="term" value="C:endoplasmic reticulum membrane"/>
    <property type="evidence" value="ECO:0007669"/>
    <property type="project" value="UniProtKB-SubCell"/>
</dbReference>
<evidence type="ECO:0000256" key="4">
    <source>
        <dbReference type="ARBA" id="ARBA00010617"/>
    </source>
</evidence>
<dbReference type="InterPro" id="IPR001128">
    <property type="entry name" value="Cyt_P450"/>
</dbReference>
<sequence length="500" mass="57538">MIVFLLLLTLVIVILSSWLILKKDCERLGVPGPNPLPVLGNGHLFVSKSREFLPLLHKLKEDYGDIYRIHLFHMPYVVFSHPKHIEPLLSHTELITKGHSYYFLKPWLGDGLLTSTGKKWRTTRKFLTPAFHFNILQNYLTVFLKNEKILLKKLQKYTDGKAFDTFPIIALTALDNVSESIMGVSVNAQENSESKYVQSIEIVAKILSMRMRNPLLAIDPFFKLFSYKKEQDEALKILHTHTENVIKKRREELKNSNINLSGDIDLGIKNKYAFLDLLLLSEVDGVKISDEHVRDEVETFMFEGHDTTTSGICFTLYCLSQHPDVQDKVLEEQKRIIGEELDRDPTYPEVQQMKYLELVIKESLRLYPSVPMIERLVTKDTEIGGVMLRKKSSIIVNFFELHRNPELYDNPMEFRPERFDTAAANSAKNAFSWLAFSAGPRNCIGQKFAMMEMKVTIASIIKNFVLLPADMTELGLCAELILRSEEGVHIKLKPRIKKYC</sequence>
<comment type="cofactor">
    <cofactor evidence="1 12">
        <name>heme</name>
        <dbReference type="ChEBI" id="CHEBI:30413"/>
    </cofactor>
</comment>
<dbReference type="PRINTS" id="PR00463">
    <property type="entry name" value="EP450I"/>
</dbReference>
<keyword evidence="8" id="KW-0492">Microsome</keyword>
<dbReference type="EMBL" id="CAKOGL010000011">
    <property type="protein sequence ID" value="CAH2091807.1"/>
    <property type="molecule type" value="Genomic_DNA"/>
</dbReference>
<organism evidence="15 16">
    <name type="scientific">Euphydryas editha</name>
    <name type="common">Edith's checkerspot</name>
    <dbReference type="NCBI Taxonomy" id="104508"/>
    <lineage>
        <taxon>Eukaryota</taxon>
        <taxon>Metazoa</taxon>
        <taxon>Ecdysozoa</taxon>
        <taxon>Arthropoda</taxon>
        <taxon>Hexapoda</taxon>
        <taxon>Insecta</taxon>
        <taxon>Pterygota</taxon>
        <taxon>Neoptera</taxon>
        <taxon>Endopterygota</taxon>
        <taxon>Lepidoptera</taxon>
        <taxon>Glossata</taxon>
        <taxon>Ditrysia</taxon>
        <taxon>Papilionoidea</taxon>
        <taxon>Nymphalidae</taxon>
        <taxon>Nymphalinae</taxon>
        <taxon>Euphydryas</taxon>
    </lineage>
</organism>
<dbReference type="GO" id="GO:0020037">
    <property type="term" value="F:heme binding"/>
    <property type="evidence" value="ECO:0007669"/>
    <property type="project" value="InterPro"/>
</dbReference>
<gene>
    <name evidence="15" type="ORF">EEDITHA_LOCUS7637</name>
</gene>
<dbReference type="GO" id="GO:0016705">
    <property type="term" value="F:oxidoreductase activity, acting on paired donors, with incorporation or reduction of molecular oxygen"/>
    <property type="evidence" value="ECO:0007669"/>
    <property type="project" value="InterPro"/>
</dbReference>
<keyword evidence="11 13" id="KW-0503">Monooxygenase</keyword>
<evidence type="ECO:0000313" key="15">
    <source>
        <dbReference type="EMBL" id="CAH2091807.1"/>
    </source>
</evidence>
<name>A0AAU9U214_EUPED</name>
<dbReference type="InterPro" id="IPR036396">
    <property type="entry name" value="Cyt_P450_sf"/>
</dbReference>
<comment type="caution">
    <text evidence="15">The sequence shown here is derived from an EMBL/GenBank/DDBJ whole genome shotgun (WGS) entry which is preliminary data.</text>
</comment>
<evidence type="ECO:0000256" key="13">
    <source>
        <dbReference type="RuleBase" id="RU000461"/>
    </source>
</evidence>
<evidence type="ECO:0000256" key="6">
    <source>
        <dbReference type="ARBA" id="ARBA00022723"/>
    </source>
</evidence>
<evidence type="ECO:0000256" key="14">
    <source>
        <dbReference type="SAM" id="SignalP"/>
    </source>
</evidence>
<keyword evidence="5 12" id="KW-0349">Heme</keyword>
<evidence type="ECO:0000256" key="8">
    <source>
        <dbReference type="ARBA" id="ARBA00022848"/>
    </source>
</evidence>
<dbReference type="PROSITE" id="PS00086">
    <property type="entry name" value="CYTOCHROME_P450"/>
    <property type="match status" value="1"/>
</dbReference>
<comment type="similarity">
    <text evidence="4 13">Belongs to the cytochrome P450 family.</text>
</comment>
<evidence type="ECO:0000256" key="11">
    <source>
        <dbReference type="ARBA" id="ARBA00023033"/>
    </source>
</evidence>
<feature type="chain" id="PRO_5043392716" description="Cytochrome P450" evidence="14">
    <location>
        <begin position="17"/>
        <end position="500"/>
    </location>
</feature>
<comment type="subcellular location">
    <subcellularLocation>
        <location evidence="3">Endoplasmic reticulum membrane</location>
        <topology evidence="3">Peripheral membrane protein</topology>
    </subcellularLocation>
    <subcellularLocation>
        <location evidence="2">Microsome membrane</location>
        <topology evidence="2">Peripheral membrane protein</topology>
    </subcellularLocation>
</comment>
<dbReference type="GO" id="GO:0004497">
    <property type="term" value="F:monooxygenase activity"/>
    <property type="evidence" value="ECO:0007669"/>
    <property type="project" value="UniProtKB-KW"/>
</dbReference>
<keyword evidence="6 12" id="KW-0479">Metal-binding</keyword>
<dbReference type="InterPro" id="IPR002401">
    <property type="entry name" value="Cyt_P450_E_grp-I"/>
</dbReference>
<accession>A0AAU9U214</accession>
<evidence type="ECO:0000256" key="10">
    <source>
        <dbReference type="ARBA" id="ARBA00023004"/>
    </source>
</evidence>
<feature type="binding site" description="axial binding residue" evidence="12">
    <location>
        <position position="443"/>
    </location>
    <ligand>
        <name>heme</name>
        <dbReference type="ChEBI" id="CHEBI:30413"/>
    </ligand>
    <ligandPart>
        <name>Fe</name>
        <dbReference type="ChEBI" id="CHEBI:18248"/>
    </ligandPart>
</feature>
<proteinExistence type="inferred from homology"/>
<dbReference type="InterPro" id="IPR050196">
    <property type="entry name" value="Cytochrome_P450_Monoox"/>
</dbReference>
<feature type="signal peptide" evidence="14">
    <location>
        <begin position="1"/>
        <end position="16"/>
    </location>
</feature>
<evidence type="ECO:0000256" key="1">
    <source>
        <dbReference type="ARBA" id="ARBA00001971"/>
    </source>
</evidence>
<dbReference type="SUPFAM" id="SSF48264">
    <property type="entry name" value="Cytochrome P450"/>
    <property type="match status" value="1"/>
</dbReference>
<evidence type="ECO:0000313" key="16">
    <source>
        <dbReference type="Proteomes" id="UP001153954"/>
    </source>
</evidence>
<dbReference type="PANTHER" id="PTHR24291">
    <property type="entry name" value="CYTOCHROME P450 FAMILY 4"/>
    <property type="match status" value="1"/>
</dbReference>
<evidence type="ECO:0000256" key="7">
    <source>
        <dbReference type="ARBA" id="ARBA00022824"/>
    </source>
</evidence>
<dbReference type="CDD" id="cd20628">
    <property type="entry name" value="CYP4"/>
    <property type="match status" value="1"/>
</dbReference>
<keyword evidence="16" id="KW-1185">Reference proteome</keyword>
<keyword evidence="7" id="KW-0256">Endoplasmic reticulum</keyword>
<keyword evidence="14" id="KW-0732">Signal</keyword>
<evidence type="ECO:0000256" key="3">
    <source>
        <dbReference type="ARBA" id="ARBA00004406"/>
    </source>
</evidence>
<dbReference type="Proteomes" id="UP001153954">
    <property type="component" value="Unassembled WGS sequence"/>
</dbReference>
<evidence type="ECO:0008006" key="17">
    <source>
        <dbReference type="Google" id="ProtNLM"/>
    </source>
</evidence>
<evidence type="ECO:0000256" key="12">
    <source>
        <dbReference type="PIRSR" id="PIRSR602401-1"/>
    </source>
</evidence>
<evidence type="ECO:0000256" key="2">
    <source>
        <dbReference type="ARBA" id="ARBA00004174"/>
    </source>
</evidence>